<gene>
    <name evidence="1" type="ORF">A4X13_0g8677</name>
</gene>
<comment type="caution">
    <text evidence="1">The sequence shown here is derived from an EMBL/GenBank/DDBJ whole genome shotgun (WGS) entry which is preliminary data.</text>
</comment>
<proteinExistence type="predicted"/>
<reference evidence="1" key="2">
    <citation type="journal article" date="2019" name="IMA Fungus">
        <title>Genome sequencing and comparison of five Tilletia species to identify candidate genes for the detection of regulated species infecting wheat.</title>
        <authorList>
            <person name="Nguyen H.D.T."/>
            <person name="Sultana T."/>
            <person name="Kesanakurti P."/>
            <person name="Hambleton S."/>
        </authorList>
    </citation>
    <scope>NUCLEOTIDE SEQUENCE</scope>
    <source>
        <strain evidence="1">DAOMC 236416</strain>
    </source>
</reference>
<sequence>MTLNADSNAVTSRVPGLTGVANYFARRRAMGPILTGYRALEIVQGSEPSPSMPLAPTSVELKFVEAWKERNAKAISHIQQTGKPSALRWLLGFGPDLTIGRGLRLM</sequence>
<evidence type="ECO:0000313" key="2">
    <source>
        <dbReference type="Proteomes" id="UP000077521"/>
    </source>
</evidence>
<dbReference type="AlphaFoldDB" id="A0A8T8SDI3"/>
<organism evidence="1 2">
    <name type="scientific">Tilletia indica</name>
    <dbReference type="NCBI Taxonomy" id="43049"/>
    <lineage>
        <taxon>Eukaryota</taxon>
        <taxon>Fungi</taxon>
        <taxon>Dikarya</taxon>
        <taxon>Basidiomycota</taxon>
        <taxon>Ustilaginomycotina</taxon>
        <taxon>Exobasidiomycetes</taxon>
        <taxon>Tilletiales</taxon>
        <taxon>Tilletiaceae</taxon>
        <taxon>Tilletia</taxon>
    </lineage>
</organism>
<reference evidence="1" key="1">
    <citation type="submission" date="2016-04" db="EMBL/GenBank/DDBJ databases">
        <authorList>
            <person name="Nguyen H.D."/>
            <person name="Samba Siva P."/>
            <person name="Cullis J."/>
            <person name="Levesque C.A."/>
            <person name="Hambleton S."/>
        </authorList>
    </citation>
    <scope>NUCLEOTIDE SEQUENCE</scope>
    <source>
        <strain evidence="1">DAOMC 236416</strain>
    </source>
</reference>
<name>A0A8T8SDI3_9BASI</name>
<evidence type="ECO:0000313" key="1">
    <source>
        <dbReference type="EMBL" id="KAE8237671.1"/>
    </source>
</evidence>
<accession>A0A8T8SDI3</accession>
<dbReference type="EMBL" id="LWDF02001677">
    <property type="protein sequence ID" value="KAE8237671.1"/>
    <property type="molecule type" value="Genomic_DNA"/>
</dbReference>
<dbReference type="Proteomes" id="UP000077521">
    <property type="component" value="Unassembled WGS sequence"/>
</dbReference>
<protein>
    <submittedName>
        <fullName evidence="1">Uncharacterized protein</fullName>
    </submittedName>
</protein>
<keyword evidence="2" id="KW-1185">Reference proteome</keyword>